<feature type="chain" id="PRO_5006865341" evidence="1">
    <location>
        <begin position="22"/>
        <end position="82"/>
    </location>
</feature>
<reference evidence="2" key="1">
    <citation type="submission" date="2015-12" db="EMBL/GenBank/DDBJ databases">
        <title>Gene expression during late stages of embryo sac development: a critical building block for successful pollen-pistil interactions.</title>
        <authorList>
            <person name="Liu Y."/>
            <person name="Joly V."/>
            <person name="Sabar M."/>
            <person name="Matton D.P."/>
        </authorList>
    </citation>
    <scope>NUCLEOTIDE SEQUENCE</scope>
</reference>
<feature type="signal peptide" evidence="1">
    <location>
        <begin position="1"/>
        <end position="21"/>
    </location>
</feature>
<name>A0A0V0GH04_SOLCH</name>
<protein>
    <submittedName>
        <fullName evidence="2">Putative ovule protein</fullName>
    </submittedName>
</protein>
<proteinExistence type="predicted"/>
<dbReference type="EMBL" id="GEDG01040883">
    <property type="protein sequence ID" value="JAP06571.1"/>
    <property type="molecule type" value="Transcribed_RNA"/>
</dbReference>
<sequence>MCAVFLTILLSIITTSPLAHAQFGIGGILGGIVNPILGRPIVPPVGGQVPPIGVGQLPIGIGPLLGPITGPILGPIAGPILG</sequence>
<evidence type="ECO:0000256" key="1">
    <source>
        <dbReference type="SAM" id="SignalP"/>
    </source>
</evidence>
<feature type="non-terminal residue" evidence="2">
    <location>
        <position position="82"/>
    </location>
</feature>
<dbReference type="AlphaFoldDB" id="A0A0V0GH04"/>
<organism evidence="2">
    <name type="scientific">Solanum chacoense</name>
    <name type="common">Chaco potato</name>
    <dbReference type="NCBI Taxonomy" id="4108"/>
    <lineage>
        <taxon>Eukaryota</taxon>
        <taxon>Viridiplantae</taxon>
        <taxon>Streptophyta</taxon>
        <taxon>Embryophyta</taxon>
        <taxon>Tracheophyta</taxon>
        <taxon>Spermatophyta</taxon>
        <taxon>Magnoliopsida</taxon>
        <taxon>eudicotyledons</taxon>
        <taxon>Gunneridae</taxon>
        <taxon>Pentapetalae</taxon>
        <taxon>asterids</taxon>
        <taxon>lamiids</taxon>
        <taxon>Solanales</taxon>
        <taxon>Solanaceae</taxon>
        <taxon>Solanoideae</taxon>
        <taxon>Solaneae</taxon>
        <taxon>Solanum</taxon>
    </lineage>
</organism>
<keyword evidence="1" id="KW-0732">Signal</keyword>
<accession>A0A0V0GH04</accession>
<evidence type="ECO:0000313" key="2">
    <source>
        <dbReference type="EMBL" id="JAP06571.1"/>
    </source>
</evidence>